<feature type="transmembrane region" description="Helical" evidence="3">
    <location>
        <begin position="958"/>
        <end position="981"/>
    </location>
</feature>
<dbReference type="Gene3D" id="3.40.50.2000">
    <property type="entry name" value="Glycogen Phosphorylase B"/>
    <property type="match status" value="1"/>
</dbReference>
<keyword evidence="1" id="KW-0808">Transferase</keyword>
<protein>
    <recommendedName>
        <fullName evidence="4">Glycosyl transferase family 1 domain-containing protein</fullName>
    </recommendedName>
</protein>
<evidence type="ECO:0000313" key="6">
    <source>
        <dbReference type="Proteomes" id="UP001251528"/>
    </source>
</evidence>
<feature type="transmembrane region" description="Helical" evidence="3">
    <location>
        <begin position="851"/>
        <end position="871"/>
    </location>
</feature>
<evidence type="ECO:0000256" key="1">
    <source>
        <dbReference type="ARBA" id="ARBA00022676"/>
    </source>
</evidence>
<dbReference type="SUPFAM" id="SSF53756">
    <property type="entry name" value="UDP-Glycosyltransferase/glycogen phosphorylase"/>
    <property type="match status" value="1"/>
</dbReference>
<keyword evidence="3" id="KW-0472">Membrane</keyword>
<reference evidence="5" key="1">
    <citation type="submission" date="2023-06" db="EMBL/GenBank/DDBJ databases">
        <title>Conoideocrella luteorostrata (Hypocreales: Clavicipitaceae), a potential biocontrol fungus for elongate hemlock scale in United States Christmas tree production areas.</title>
        <authorList>
            <person name="Barrett H."/>
            <person name="Lovett B."/>
            <person name="Macias A.M."/>
            <person name="Stajich J.E."/>
            <person name="Kasson M.T."/>
        </authorList>
    </citation>
    <scope>NUCLEOTIDE SEQUENCE</scope>
    <source>
        <strain evidence="5">ARSEF 14590</strain>
    </source>
</reference>
<dbReference type="Pfam" id="PF00534">
    <property type="entry name" value="Glycos_transf_1"/>
    <property type="match status" value="1"/>
</dbReference>
<accession>A0AAJ0FY95</accession>
<keyword evidence="3" id="KW-0812">Transmembrane</keyword>
<gene>
    <name evidence="5" type="ORF">QQS21_001476</name>
</gene>
<dbReference type="PANTHER" id="PTHR12526">
    <property type="entry name" value="GLYCOSYLTRANSFERASE"/>
    <property type="match status" value="1"/>
</dbReference>
<dbReference type="PANTHER" id="PTHR12526:SF604">
    <property type="entry name" value="TRANSFERASE, PUTATIVE (AFU_ORTHOLOGUE AFUA_4G14070)-RELATED"/>
    <property type="match status" value="1"/>
</dbReference>
<feature type="compositionally biased region" description="Polar residues" evidence="2">
    <location>
        <begin position="2776"/>
        <end position="2788"/>
    </location>
</feature>
<dbReference type="EMBL" id="JASWJB010000015">
    <property type="protein sequence ID" value="KAK2612538.1"/>
    <property type="molecule type" value="Genomic_DNA"/>
</dbReference>
<comment type="caution">
    <text evidence="5">The sequence shown here is derived from an EMBL/GenBank/DDBJ whole genome shotgun (WGS) entry which is preliminary data.</text>
</comment>
<evidence type="ECO:0000256" key="3">
    <source>
        <dbReference type="SAM" id="Phobius"/>
    </source>
</evidence>
<organism evidence="5 6">
    <name type="scientific">Conoideocrella luteorostrata</name>
    <dbReference type="NCBI Taxonomy" id="1105319"/>
    <lineage>
        <taxon>Eukaryota</taxon>
        <taxon>Fungi</taxon>
        <taxon>Dikarya</taxon>
        <taxon>Ascomycota</taxon>
        <taxon>Pezizomycotina</taxon>
        <taxon>Sordariomycetes</taxon>
        <taxon>Hypocreomycetidae</taxon>
        <taxon>Hypocreales</taxon>
        <taxon>Clavicipitaceae</taxon>
        <taxon>Conoideocrella</taxon>
    </lineage>
</organism>
<feature type="transmembrane region" description="Helical" evidence="3">
    <location>
        <begin position="927"/>
        <end position="952"/>
    </location>
</feature>
<dbReference type="InterPro" id="IPR001296">
    <property type="entry name" value="Glyco_trans_1"/>
</dbReference>
<feature type="transmembrane region" description="Helical" evidence="3">
    <location>
        <begin position="1018"/>
        <end position="1038"/>
    </location>
</feature>
<evidence type="ECO:0000259" key="4">
    <source>
        <dbReference type="Pfam" id="PF00534"/>
    </source>
</evidence>
<keyword evidence="1" id="KW-0328">Glycosyltransferase</keyword>
<evidence type="ECO:0000313" key="5">
    <source>
        <dbReference type="EMBL" id="KAK2612538.1"/>
    </source>
</evidence>
<sequence length="2820" mass="318132">MAATRRQPPLPRRIIRYLAGLRQDPASLQSSQETTKEELNSFGVFLGSFTNPPTDAQRRLLSQWDVLVVDPFRDGVADALATCQSTSRHVLGRIDVQALSGVATGKNTDDVIKNLTVLTQTLNSHLRCREQESSAYSGVLLAGFREHFRPAVMNELARCIKHIGLDLWLELSYPTYLTENEARAIDMKYVRGIVYRNGTIRQDGDRQNYFQMEAMRTVMRDVARQRVAHGPALIMWETIDDEEEMQFAVVMRTYNWCAYNSALCWIGHLDALIDAEAASTRSTRTKPLGALMWMKNENNMRAHDVWRTNNEISTTTSSTSTVHDAAYDSIATFIPGLSAHLRLQPLAVDGQEGRDGTTRTAETIVTAGAAESTESTESAESTEVATTEVDPQPKFNRVSTSSLSPLLSLTQSQSDSDSECGIVHPWSALDEYRDFDSVGLGCFQLGHEATFAEFADVCRTQSSISDLNLLVRLKTEELSKIRHQIEAICESPDLSPAVLRAINDLLDLLLTADNDEHARIKVLSGLHSGFQTDSGTQYWGVYDLGHAESECLTLYLSNKAKDRAGTILHTFLSSRQFTRVDCLLAEQALADKIAAPDEPWLLSARIVQDIERLSPLEAILFLKRLQSSSTNSQFLNKIRSSLEHQLLEIPALTQQRALSSVKYLGGTISADDLVDARLSWLAEKGCWIPDRAKAINLFREVSDRLYTVLMQGETTTLEKLSACIQELVRKGQIDASVDIFAMSVFCAFRKLALDEVYLEIMDRNVYPNHTTDQAGCFAENFALGSRCDSFFDATPRDIGRILADRYRAYYMRYQPPLREEMFTELPTAYAAMQVDFDTEDSKEKMAFTHQFTFFAIFAVPALIDVTLLTTIGRGLYLTTFMSSEEKTMATLALLLALLMSGGFGAWICSGGRYYFYANAFPAMNLFVLSRCVAGFATTIVVGIGGFLVVTFLKRLTAALIFVYYFSMLSTYLMAVNALSIYQLPGSSFLSGRTVIFSCMPILFISPAVTMFTGRDIVIYLPVLGCFLIALLLGGRSIISKWSSWYLKIPFVTDAEVVGWYRQHHKASVANLSNLDDKDVMPLARCALHAAVLKEANRFYFSKSSLDPLVKKLAEGYQSTMFLMRWYCRHKRSRLPLPYSTTWNLTLKAGMENMTNMQKGLKLHSAFLHWRATGRDIWSSLLYFVVALLDKWVSLLTGGDLVGLSAASNEELRLGIGFSLCYYLVGAVSLDIVSQPLWTAANEKSTTPITSLDSLQQLTLRDAQARRRLYWKSLFKFFFLHIWGAAIFATLMWAFQSSRDNTIMFMGHVGAYSGLLWYQYNKIFCGVHSASALAVGTLAGLPTGLALQYCLPDFGYSSLVSLAVATWTSCLWSLCSANLGWPTFFYSTSIPEKSTEKLNKETVNVLYSINTLDPSPEFSQEALSKIFESTRSLPADQRYVVEPIKHPSQRIVELLSSRNKSRAPSVLTAAFPASGSLLDMAVQNWNTGKIAVELVSSHHLVSTGAEIRSISRHMGDELHIFVSLGSDYVHDEWKPTVHCYWNIIAEAIVGATAKNHVGLSCPDAKLAELLVVDHVDDMELSIPEGVKLQLETSSMERTRVIRDGNRTLLHYTLLGVDMDLEWDLLPKDIRSYLLKRCGGWTEPLSSSEEDWLRHRLASRGYPGDVALHITRCELGAALTTAILKYANNLDIEGYGVTPATGLGGQGNNVQSGVEFSNPKHPSLIKPIPSRMLQKVNLCIKFLILSMTADPEYQRELDFVIGNKPGLIRWPLIFLLNTVWSYFKFWQNILIPLTLFHGRDHMIRIQKHAKGLTTVLEKRKVVTESFSGPSTWFWTMQADGCLRLCQYNGCHDNEPSDMKHLVAANTYTDKLTLHQREVYHKGAVTNLFQYEYKNNDTRFPLQRQCLSGDLEGEIVQYDWRGYITSGSAIRGDSRVSWKFWYRKNAKHEDELLWAEYIFPHTNVKVLWSMPPRNRRERLEHWIPFSTVSEATFTQGDDIYHATWAFEHKLHPELSVTLNGNFVAAPLMIKEDWFNVLQKPDKCSFLTENPLLPFSSIRSNPISRLLGFNVKRHPIPTSVARSQLWKAWKNGREVDAVSARWLDEKLLRSDHTMRPYWRMRDFGRLTAAKKYLDAQADTIMARVDLDSAVSSWVHIAYKIADLYSFGPGGDARINTRKLDSQLHDTSEELHVLAMDTSTWPNDPGGVSACRRDMVNDLETIKWHVVAESANDYGVPRFQIERNVQSLTILPLWGLDFLNPTHGVLQSSLDSAVVQRSHTTRTADVKQNFLPILGSLVKCSRAIYLNRQHITEATKALVDLNTYFENSRNWNDVWQHPVVKERWRELWLTEDGEDAFNISRWWDFEKPSLQQLDQSLDLWSRYLFIFSLPVPENIPDVFQASHHFTGATYGIVCKVKRNCTLHIWDHCISFREFTTFMSSAVSYDAPFINSSLISLTHLSCVLLEHHADVVLPCCDYFNPGWEVELGTAEGAIEHRRTFERKIDPVVNGISNMEKFEPIEVIKTEQPTVIMLSHVQYVKDIKNAIMAADIIVNKWGMKDYRLHVYGDQERAATIATECQELIASKNLQDHCMLKGLGNPSLVLQDAWLFLNSSISEGLPLAMGEAALTGVPVVCTDVGASYCVVTDSITGDRFSEVVPPNDSESLARAQISVMGLLGQWASYGDDPPGTDVPLLGYPIPTPEQVEQISKRMVAKTEQRRKLGMRGRQNVLNNFSSERYQREHEQMLWIGKYRSKAYRSRAEAAGSSAPTSQPSVEYVSRLTPESWNSWSSNETLSRRGWRDNVRSMSSSSLSMRDFFIQKEKKQH</sequence>
<feature type="region of interest" description="Disordered" evidence="2">
    <location>
        <begin position="2776"/>
        <end position="2804"/>
    </location>
</feature>
<dbReference type="GO" id="GO:0016757">
    <property type="term" value="F:glycosyltransferase activity"/>
    <property type="evidence" value="ECO:0007669"/>
    <property type="project" value="UniProtKB-KW"/>
</dbReference>
<keyword evidence="3" id="KW-1133">Transmembrane helix</keyword>
<feature type="domain" description="Glycosyl transferase family 1" evidence="4">
    <location>
        <begin position="2509"/>
        <end position="2666"/>
    </location>
</feature>
<keyword evidence="6" id="KW-1185">Reference proteome</keyword>
<feature type="transmembrane region" description="Helical" evidence="3">
    <location>
        <begin position="891"/>
        <end position="915"/>
    </location>
</feature>
<evidence type="ECO:0000256" key="2">
    <source>
        <dbReference type="SAM" id="MobiDB-lite"/>
    </source>
</evidence>
<feature type="transmembrane region" description="Helical" evidence="3">
    <location>
        <begin position="1273"/>
        <end position="1294"/>
    </location>
</feature>
<proteinExistence type="predicted"/>
<feature type="compositionally biased region" description="Low complexity" evidence="2">
    <location>
        <begin position="367"/>
        <end position="389"/>
    </location>
</feature>
<dbReference type="Proteomes" id="UP001251528">
    <property type="component" value="Unassembled WGS sequence"/>
</dbReference>
<feature type="region of interest" description="Disordered" evidence="2">
    <location>
        <begin position="367"/>
        <end position="398"/>
    </location>
</feature>
<feature type="compositionally biased region" description="Basic and acidic residues" evidence="2">
    <location>
        <begin position="2789"/>
        <end position="2798"/>
    </location>
</feature>
<name>A0AAJ0FY95_9HYPO</name>